<dbReference type="InterPro" id="IPR058626">
    <property type="entry name" value="MdtA-like_b-barrel"/>
</dbReference>
<dbReference type="Proteomes" id="UP000032266">
    <property type="component" value="Chromosome"/>
</dbReference>
<dbReference type="EMBL" id="CP007142">
    <property type="protein sequence ID" value="AJQ93423.1"/>
    <property type="molecule type" value="Genomic_DNA"/>
</dbReference>
<keyword evidence="3" id="KW-0175">Coiled coil</keyword>
<dbReference type="PANTHER" id="PTHR30158">
    <property type="entry name" value="ACRA/E-RELATED COMPONENT OF DRUG EFFLUX TRANSPORTER"/>
    <property type="match status" value="1"/>
</dbReference>
<sequence>MIKIKPFKYWHISLLLLSSAAMLTGCGSEEKNAAGSVQGGPPAVEVETITVSTQPLDITTRLSGRTSAYRVAEVRPQVEGIVLKRLFVEGSTVESGQVLYQIDPVRYEATLANAEAELAKAQANLVSARLQAERYRGLVDRKMVSQQANDDAEASFRQAEAVVKAAQASVRSAKINLDYTQVKAPISGQIGRSTVTEGALVTANQTSAMATIKQLDPLYVDLSQSSTDLLRLRRQAGENSKQLSGIKVILDDGTVVEQPATMQFADVSVSEDTGTVTVRALLPNTNQFLMPGLYVRAEVPVEHREEAILVPQVAVTRDPTGGAQVMLVNAESKVEVRPIVVSQIIGTSWLVDSGLKAGDQVIVSGLQKIQPGASVVIAKPAQALQE</sequence>
<gene>
    <name evidence="9" type="ORF">YC6258_01375</name>
</gene>
<dbReference type="NCBIfam" id="TIGR01730">
    <property type="entry name" value="RND_mfp"/>
    <property type="match status" value="1"/>
</dbReference>
<proteinExistence type="inferred from homology"/>
<evidence type="ECO:0000259" key="5">
    <source>
        <dbReference type="Pfam" id="PF25876"/>
    </source>
</evidence>
<accession>A0A0C5VJ48</accession>
<name>A0A0C5VJ48_9GAMM</name>
<feature type="domain" description="Multidrug resistance protein MdtA-like barrel-sandwich hybrid" evidence="6">
    <location>
        <begin position="70"/>
        <end position="212"/>
    </location>
</feature>
<dbReference type="InterPro" id="IPR058624">
    <property type="entry name" value="MdtA-like_HH"/>
</dbReference>
<dbReference type="InterPro" id="IPR058627">
    <property type="entry name" value="MdtA-like_C"/>
</dbReference>
<feature type="domain" description="Multidrug resistance protein MdtA-like C-terminal permuted SH3" evidence="8">
    <location>
        <begin position="307"/>
        <end position="368"/>
    </location>
</feature>
<dbReference type="KEGG" id="gsn:YC6258_01375"/>
<dbReference type="GO" id="GO:0005886">
    <property type="term" value="C:plasma membrane"/>
    <property type="evidence" value="ECO:0007669"/>
    <property type="project" value="UniProtKB-SubCell"/>
</dbReference>
<dbReference type="InterPro" id="IPR058625">
    <property type="entry name" value="MdtA-like_BSH"/>
</dbReference>
<dbReference type="FunFam" id="2.40.420.20:FF:000001">
    <property type="entry name" value="Efflux RND transporter periplasmic adaptor subunit"/>
    <property type="match status" value="1"/>
</dbReference>
<protein>
    <submittedName>
        <fullName evidence="9">Membrane-fusion protein</fullName>
    </submittedName>
</protein>
<keyword evidence="4" id="KW-0732">Signal</keyword>
<dbReference type="InterPro" id="IPR006143">
    <property type="entry name" value="RND_pump_MFP"/>
</dbReference>
<evidence type="ECO:0000259" key="7">
    <source>
        <dbReference type="Pfam" id="PF25944"/>
    </source>
</evidence>
<dbReference type="Gene3D" id="1.10.287.470">
    <property type="entry name" value="Helix hairpin bin"/>
    <property type="match status" value="1"/>
</dbReference>
<dbReference type="GO" id="GO:0022857">
    <property type="term" value="F:transmembrane transporter activity"/>
    <property type="evidence" value="ECO:0007669"/>
    <property type="project" value="InterPro"/>
</dbReference>
<feature type="chain" id="PRO_5002191195" evidence="4">
    <location>
        <begin position="24"/>
        <end position="386"/>
    </location>
</feature>
<evidence type="ECO:0000256" key="1">
    <source>
        <dbReference type="ARBA" id="ARBA00004519"/>
    </source>
</evidence>
<dbReference type="GO" id="GO:0046677">
    <property type="term" value="P:response to antibiotic"/>
    <property type="evidence" value="ECO:0007669"/>
    <property type="project" value="TreeGrafter"/>
</dbReference>
<comment type="similarity">
    <text evidence="2">Belongs to the membrane fusion protein (MFP) (TC 8.A.1) family.</text>
</comment>
<dbReference type="Pfam" id="PF25917">
    <property type="entry name" value="BSH_RND"/>
    <property type="match status" value="1"/>
</dbReference>
<evidence type="ECO:0000259" key="8">
    <source>
        <dbReference type="Pfam" id="PF25967"/>
    </source>
</evidence>
<dbReference type="Gene3D" id="2.40.50.100">
    <property type="match status" value="1"/>
</dbReference>
<feature type="domain" description="Multidrug resistance protein MdtA-like alpha-helical hairpin" evidence="5">
    <location>
        <begin position="110"/>
        <end position="180"/>
    </location>
</feature>
<evidence type="ECO:0000259" key="6">
    <source>
        <dbReference type="Pfam" id="PF25917"/>
    </source>
</evidence>
<dbReference type="PROSITE" id="PS51257">
    <property type="entry name" value="PROKAR_LIPOPROTEIN"/>
    <property type="match status" value="1"/>
</dbReference>
<feature type="signal peptide" evidence="4">
    <location>
        <begin position="1"/>
        <end position="23"/>
    </location>
</feature>
<dbReference type="Gene3D" id="2.40.420.20">
    <property type="match status" value="1"/>
</dbReference>
<feature type="coiled-coil region" evidence="3">
    <location>
        <begin position="111"/>
        <end position="169"/>
    </location>
</feature>
<organism evidence="9 10">
    <name type="scientific">Gynuella sunshinyii YC6258</name>
    <dbReference type="NCBI Taxonomy" id="1445510"/>
    <lineage>
        <taxon>Bacteria</taxon>
        <taxon>Pseudomonadati</taxon>
        <taxon>Pseudomonadota</taxon>
        <taxon>Gammaproteobacteria</taxon>
        <taxon>Oceanospirillales</taxon>
        <taxon>Saccharospirillaceae</taxon>
        <taxon>Gynuella</taxon>
    </lineage>
</organism>
<reference evidence="9 10" key="1">
    <citation type="submission" date="2014-01" db="EMBL/GenBank/DDBJ databases">
        <title>Full genme sequencing of cellulolytic bacterium Gynuella sunshinyii YC6258T gen. nov., sp. nov.</title>
        <authorList>
            <person name="Khan H."/>
            <person name="Chung E.J."/>
            <person name="Chung Y.R."/>
        </authorList>
    </citation>
    <scope>NUCLEOTIDE SEQUENCE [LARGE SCALE GENOMIC DNA]</scope>
    <source>
        <strain evidence="9 10">YC6258</strain>
    </source>
</reference>
<dbReference type="Pfam" id="PF25876">
    <property type="entry name" value="HH_MFP_RND"/>
    <property type="match status" value="1"/>
</dbReference>
<evidence type="ECO:0000313" key="10">
    <source>
        <dbReference type="Proteomes" id="UP000032266"/>
    </source>
</evidence>
<dbReference type="Gene3D" id="2.40.30.170">
    <property type="match status" value="1"/>
</dbReference>
<evidence type="ECO:0000256" key="4">
    <source>
        <dbReference type="SAM" id="SignalP"/>
    </source>
</evidence>
<keyword evidence="10" id="KW-1185">Reference proteome</keyword>
<evidence type="ECO:0000256" key="2">
    <source>
        <dbReference type="ARBA" id="ARBA00009477"/>
    </source>
</evidence>
<comment type="subcellular location">
    <subcellularLocation>
        <location evidence="1">Cell inner membrane</location>
        <topology evidence="1">Lipid-anchor</topology>
    </subcellularLocation>
</comment>
<dbReference type="SUPFAM" id="SSF111369">
    <property type="entry name" value="HlyD-like secretion proteins"/>
    <property type="match status" value="1"/>
</dbReference>
<dbReference type="HOGENOM" id="CLU_018816_2_1_6"/>
<dbReference type="AlphaFoldDB" id="A0A0C5VJ48"/>
<dbReference type="RefSeq" id="WP_044616215.1">
    <property type="nucleotide sequence ID" value="NZ_CP007142.1"/>
</dbReference>
<dbReference type="Pfam" id="PF25967">
    <property type="entry name" value="RND-MFP_C"/>
    <property type="match status" value="1"/>
</dbReference>
<feature type="domain" description="Multidrug resistance protein MdtA-like beta-barrel" evidence="7">
    <location>
        <begin position="217"/>
        <end position="301"/>
    </location>
</feature>
<evidence type="ECO:0000313" key="9">
    <source>
        <dbReference type="EMBL" id="AJQ93423.1"/>
    </source>
</evidence>
<dbReference type="STRING" id="1445510.YC6258_01375"/>
<dbReference type="PATRIC" id="fig|1445510.3.peg.1348"/>
<dbReference type="Pfam" id="PF25944">
    <property type="entry name" value="Beta-barrel_RND"/>
    <property type="match status" value="1"/>
</dbReference>
<evidence type="ECO:0000256" key="3">
    <source>
        <dbReference type="SAM" id="Coils"/>
    </source>
</evidence>
<dbReference type="PANTHER" id="PTHR30158:SF3">
    <property type="entry name" value="MULTIDRUG EFFLUX PUMP SUBUNIT ACRA-RELATED"/>
    <property type="match status" value="1"/>
</dbReference>